<dbReference type="InterPro" id="IPR050482">
    <property type="entry name" value="Sensor_HK_TwoCompSys"/>
</dbReference>
<organism evidence="7 8">
    <name type="scientific">Granulicella aggregans</name>
    <dbReference type="NCBI Taxonomy" id="474949"/>
    <lineage>
        <taxon>Bacteria</taxon>
        <taxon>Pseudomonadati</taxon>
        <taxon>Acidobacteriota</taxon>
        <taxon>Terriglobia</taxon>
        <taxon>Terriglobales</taxon>
        <taxon>Acidobacteriaceae</taxon>
        <taxon>Granulicella</taxon>
    </lineage>
</organism>
<dbReference type="Pfam" id="PF07730">
    <property type="entry name" value="HisKA_3"/>
    <property type="match status" value="1"/>
</dbReference>
<dbReference type="GO" id="GO:0000155">
    <property type="term" value="F:phosphorelay sensor kinase activity"/>
    <property type="evidence" value="ECO:0007669"/>
    <property type="project" value="InterPro"/>
</dbReference>
<dbReference type="SUPFAM" id="SSF55874">
    <property type="entry name" value="ATPase domain of HSP90 chaperone/DNA topoisomerase II/histidine kinase"/>
    <property type="match status" value="1"/>
</dbReference>
<keyword evidence="3" id="KW-0902">Two-component regulatory system</keyword>
<evidence type="ECO:0000256" key="4">
    <source>
        <dbReference type="SAM" id="Phobius"/>
    </source>
</evidence>
<feature type="transmembrane region" description="Helical" evidence="4">
    <location>
        <begin position="753"/>
        <end position="775"/>
    </location>
</feature>
<dbReference type="Pfam" id="PF07494">
    <property type="entry name" value="Reg_prop"/>
    <property type="match status" value="7"/>
</dbReference>
<evidence type="ECO:0000313" key="7">
    <source>
        <dbReference type="EMBL" id="MBB5057260.1"/>
    </source>
</evidence>
<dbReference type="InterPro" id="IPR011110">
    <property type="entry name" value="Reg_prop"/>
</dbReference>
<dbReference type="InterPro" id="IPR015943">
    <property type="entry name" value="WD40/YVTN_repeat-like_dom_sf"/>
</dbReference>
<dbReference type="CDD" id="cd16917">
    <property type="entry name" value="HATPase_UhpB-NarQ-NarX-like"/>
    <property type="match status" value="1"/>
</dbReference>
<comment type="caution">
    <text evidence="7">The sequence shown here is derived from an EMBL/GenBank/DDBJ whole genome shotgun (WGS) entry which is preliminary data.</text>
</comment>
<dbReference type="EMBL" id="JACHIP010000002">
    <property type="protein sequence ID" value="MBB5057260.1"/>
    <property type="molecule type" value="Genomic_DNA"/>
</dbReference>
<keyword evidence="8" id="KW-1185">Reference proteome</keyword>
<evidence type="ECO:0000256" key="1">
    <source>
        <dbReference type="ARBA" id="ARBA00022679"/>
    </source>
</evidence>
<dbReference type="PANTHER" id="PTHR24421:SF62">
    <property type="entry name" value="SENSORY TRANSDUCTION HISTIDINE KINASE"/>
    <property type="match status" value="1"/>
</dbReference>
<evidence type="ECO:0000256" key="5">
    <source>
        <dbReference type="SAM" id="SignalP"/>
    </source>
</evidence>
<protein>
    <submittedName>
        <fullName evidence="7">Ligand-binding sensor domain-containing protein/signal transduction histidine kinase</fullName>
    </submittedName>
</protein>
<dbReference type="InterPro" id="IPR036890">
    <property type="entry name" value="HATPase_C_sf"/>
</dbReference>
<name>A0A7W8E4K9_9BACT</name>
<evidence type="ECO:0000256" key="2">
    <source>
        <dbReference type="ARBA" id="ARBA00022777"/>
    </source>
</evidence>
<keyword evidence="5" id="KW-0732">Signal</keyword>
<evidence type="ECO:0000313" key="8">
    <source>
        <dbReference type="Proteomes" id="UP000540989"/>
    </source>
</evidence>
<dbReference type="Gene3D" id="2.130.10.10">
    <property type="entry name" value="YVTN repeat-like/Quinoprotein amine dehydrogenase"/>
    <property type="match status" value="3"/>
</dbReference>
<gene>
    <name evidence="7" type="ORF">HDF16_001945</name>
</gene>
<dbReference type="InterPro" id="IPR011712">
    <property type="entry name" value="Sig_transdc_His_kin_sub3_dim/P"/>
</dbReference>
<dbReference type="InterPro" id="IPR013783">
    <property type="entry name" value="Ig-like_fold"/>
</dbReference>
<dbReference type="SUPFAM" id="SSF63829">
    <property type="entry name" value="Calcium-dependent phosphotriesterase"/>
    <property type="match status" value="3"/>
</dbReference>
<feature type="domain" description="Histidine kinase/HSP90-like ATPase" evidence="6">
    <location>
        <begin position="895"/>
        <end position="989"/>
    </location>
</feature>
<reference evidence="7 8" key="1">
    <citation type="submission" date="2020-08" db="EMBL/GenBank/DDBJ databases">
        <title>Genomic Encyclopedia of Type Strains, Phase IV (KMG-V): Genome sequencing to study the core and pangenomes of soil and plant-associated prokaryotes.</title>
        <authorList>
            <person name="Whitman W."/>
        </authorList>
    </citation>
    <scope>NUCLEOTIDE SEQUENCE [LARGE SCALE GENOMIC DNA]</scope>
    <source>
        <strain evidence="7 8">M8UP14</strain>
    </source>
</reference>
<sequence>MFTKTMRVAGSIALLLCLCRGVSAAASGAAPHAETASQSLANYAARVWQTKDGLPQQTVQAVAQTPDGFLWIGTTGGLLRFDGSRFVLFDRSTTPAFQENSVFSLMTARDGTLWIGSEGGGLLHLENGEFHRFGVTEGLADGFVRTVLEDREGTIWIGTDNGLFKLPRRAARAVRVDGVGAIPLLTVHSITQAADGAIWVGGSQLLEIRDGVATNWPLAGEYSETTVKSILQTRDGTMWVGTVSGLQRLSKGTTRFGRFAGVQGTVRVLRETSDGTLWIGTIGQGVFTLRGGRLESIESSQPGVLNLPSKTVLSLFEDSEHNLWLGTQAGVARFSRSSVKLVPLPNASDSDFGTISLDSDGTLWAASTGLSHLVNGVATPKVFPELNGARVRNVFRAFDGALWIGTDGRGLFRLGNGSAVHYTMADGLVNDFVRGILETRSGDLWIATDGGVSRLSHGVFSSYKVKEGLVYSSVRSMLEDRAGDVWFGTDRGVSHFADGRFVQDAVTAALAQEKVWALHQSASGALWFGTPDNGLYRYVAGEAKLTHYTTEQGLASDSIYSILEDARQRFWMSGAGGVAVVSVADLEEMARHARTNLSQRFIAVAEGGRLSPLYGGTQPSGVITADGDAWFPTSRGPVQFFGDESDASPPPKVFLDQVVADGRTFSAQGGPIELSANNRNLEISYGSILLAPQDAVQFLYKLDGFEDAWRYGTNRRVADYTNLPAGHYTFRVRALDGSGRMTERTVALYKQQYFFLTWWFLSCCAAAVVVLIWWVHRQKLRRVEAAFQAVLQERARLAREMHDTLIQGCAGVSLLLEACSIETGGNSAQAELLDYARTQLASSMDEARQAVWNLRGEESLDFGETLMKLAERVNRSSNIEVECVIEGSAYDFHASAIHEVSMASREAIYNALLHANPTRVDVRACFREEEFTLSVVDDGSGFESSDRIPQGHYGLMGIKERISRLGGNVKVESARSRGTSVSIRLPRAAVCSLVPREAALEKHPMGEVTR</sequence>
<keyword evidence="4" id="KW-0472">Membrane</keyword>
<dbReference type="InterPro" id="IPR011123">
    <property type="entry name" value="Y_Y_Y"/>
</dbReference>
<dbReference type="AlphaFoldDB" id="A0A7W8E4K9"/>
<dbReference type="Pfam" id="PF07495">
    <property type="entry name" value="Y_Y_Y"/>
    <property type="match status" value="1"/>
</dbReference>
<dbReference type="PANTHER" id="PTHR24421">
    <property type="entry name" value="NITRATE/NITRITE SENSOR PROTEIN NARX-RELATED"/>
    <property type="match status" value="1"/>
</dbReference>
<keyword evidence="2 7" id="KW-0418">Kinase</keyword>
<dbReference type="Gene3D" id="2.60.40.10">
    <property type="entry name" value="Immunoglobulins"/>
    <property type="match status" value="1"/>
</dbReference>
<proteinExistence type="predicted"/>
<keyword evidence="1" id="KW-0808">Transferase</keyword>
<dbReference type="SMART" id="SM00387">
    <property type="entry name" value="HATPase_c"/>
    <property type="match status" value="1"/>
</dbReference>
<dbReference type="Proteomes" id="UP000540989">
    <property type="component" value="Unassembled WGS sequence"/>
</dbReference>
<dbReference type="Gene3D" id="1.20.5.1930">
    <property type="match status" value="1"/>
</dbReference>
<accession>A0A7W8E4K9</accession>
<evidence type="ECO:0000256" key="3">
    <source>
        <dbReference type="ARBA" id="ARBA00023012"/>
    </source>
</evidence>
<keyword evidence="4" id="KW-0812">Transmembrane</keyword>
<feature type="signal peptide" evidence="5">
    <location>
        <begin position="1"/>
        <end position="25"/>
    </location>
</feature>
<evidence type="ECO:0000259" key="6">
    <source>
        <dbReference type="SMART" id="SM00387"/>
    </source>
</evidence>
<keyword evidence="4" id="KW-1133">Transmembrane helix</keyword>
<dbReference type="GO" id="GO:0046983">
    <property type="term" value="F:protein dimerization activity"/>
    <property type="evidence" value="ECO:0007669"/>
    <property type="project" value="InterPro"/>
</dbReference>
<dbReference type="Pfam" id="PF02518">
    <property type="entry name" value="HATPase_c"/>
    <property type="match status" value="1"/>
</dbReference>
<dbReference type="GO" id="GO:0016020">
    <property type="term" value="C:membrane"/>
    <property type="evidence" value="ECO:0007669"/>
    <property type="project" value="InterPro"/>
</dbReference>
<dbReference type="InterPro" id="IPR003594">
    <property type="entry name" value="HATPase_dom"/>
</dbReference>
<feature type="chain" id="PRO_5031199672" evidence="5">
    <location>
        <begin position="26"/>
        <end position="1010"/>
    </location>
</feature>
<dbReference type="RefSeq" id="WP_184215868.1">
    <property type="nucleotide sequence ID" value="NZ_JACHIP010000002.1"/>
</dbReference>
<dbReference type="Gene3D" id="3.30.565.10">
    <property type="entry name" value="Histidine kinase-like ATPase, C-terminal domain"/>
    <property type="match status" value="1"/>
</dbReference>